<name>A0A1L3JK87_9FLAO</name>
<proteinExistence type="predicted"/>
<keyword evidence="1" id="KW-0812">Transmembrane</keyword>
<protein>
    <submittedName>
        <fullName evidence="3">Gliding motility protein GldL</fullName>
    </submittedName>
</protein>
<keyword evidence="4" id="KW-1185">Reference proteome</keyword>
<feature type="transmembrane region" description="Helical" evidence="1">
    <location>
        <begin position="7"/>
        <end position="28"/>
    </location>
</feature>
<dbReference type="STRING" id="1850252.LPB136_09220"/>
<dbReference type="Proteomes" id="UP000181898">
    <property type="component" value="Chromosome"/>
</dbReference>
<dbReference type="InterPro" id="IPR055087">
    <property type="entry name" value="GldL-like_N"/>
</dbReference>
<evidence type="ECO:0000313" key="4">
    <source>
        <dbReference type="Proteomes" id="UP000181898"/>
    </source>
</evidence>
<organism evidence="3 4">
    <name type="scientific">Tenacibaculum todarodis</name>
    <dbReference type="NCBI Taxonomy" id="1850252"/>
    <lineage>
        <taxon>Bacteria</taxon>
        <taxon>Pseudomonadati</taxon>
        <taxon>Bacteroidota</taxon>
        <taxon>Flavobacteriia</taxon>
        <taxon>Flavobacteriales</taxon>
        <taxon>Flavobacteriaceae</taxon>
        <taxon>Tenacibaculum</taxon>
    </lineage>
</organism>
<keyword evidence="1" id="KW-0472">Membrane</keyword>
<dbReference type="OrthoDB" id="799967at2"/>
<dbReference type="EMBL" id="CP018155">
    <property type="protein sequence ID" value="APG65527.1"/>
    <property type="molecule type" value="Genomic_DNA"/>
</dbReference>
<feature type="transmembrane region" description="Helical" evidence="1">
    <location>
        <begin position="34"/>
        <end position="54"/>
    </location>
</feature>
<gene>
    <name evidence="3" type="ORF">LPB136_09220</name>
</gene>
<feature type="domain" description="Gliding motility protein GldL-like N-terminal" evidence="2">
    <location>
        <begin position="16"/>
        <end position="38"/>
    </location>
</feature>
<accession>A0A1L3JK87</accession>
<evidence type="ECO:0000259" key="2">
    <source>
        <dbReference type="Pfam" id="PF22827"/>
    </source>
</evidence>
<keyword evidence="1" id="KW-1133">Transmembrane helix</keyword>
<dbReference type="Pfam" id="PF22827">
    <property type="entry name" value="GldL_N"/>
    <property type="match status" value="1"/>
</dbReference>
<dbReference type="AlphaFoldDB" id="A0A1L3JK87"/>
<evidence type="ECO:0000313" key="3">
    <source>
        <dbReference type="EMBL" id="APG65527.1"/>
    </source>
</evidence>
<sequence>MKYKHIIIIFILGFILIVLGALFKILHWQFASELLTVGTFLKIISAILLIWKLLTNKNYKDILNQ</sequence>
<dbReference type="KEGG" id="ten:LPB136_09220"/>
<reference evidence="3 4" key="1">
    <citation type="submission" date="2016-11" db="EMBL/GenBank/DDBJ databases">
        <title>Tenacibaculum sp. LPB0136, isolated from marine environment.</title>
        <authorList>
            <person name="Kim E."/>
            <person name="Yi H."/>
        </authorList>
    </citation>
    <scope>NUCLEOTIDE SEQUENCE [LARGE SCALE GENOMIC DNA]</scope>
    <source>
        <strain evidence="3 4">LPB0136</strain>
    </source>
</reference>
<evidence type="ECO:0000256" key="1">
    <source>
        <dbReference type="SAM" id="Phobius"/>
    </source>
</evidence>